<dbReference type="EMBL" id="JACJVN010000017">
    <property type="protein sequence ID" value="MBB6676466.1"/>
    <property type="molecule type" value="Genomic_DNA"/>
</dbReference>
<name>A0A841T8T7_9BACL</name>
<dbReference type="InterPro" id="IPR001387">
    <property type="entry name" value="Cro/C1-type_HTH"/>
</dbReference>
<dbReference type="GO" id="GO:0003677">
    <property type="term" value="F:DNA binding"/>
    <property type="evidence" value="ECO:0007669"/>
    <property type="project" value="InterPro"/>
</dbReference>
<accession>A0A841T8T7</accession>
<evidence type="ECO:0000313" key="3">
    <source>
        <dbReference type="Proteomes" id="UP000574133"/>
    </source>
</evidence>
<dbReference type="CDD" id="cd00093">
    <property type="entry name" value="HTH_XRE"/>
    <property type="match status" value="1"/>
</dbReference>
<dbReference type="Proteomes" id="UP000574133">
    <property type="component" value="Unassembled WGS sequence"/>
</dbReference>
<feature type="domain" description="HTH cro/C1-type" evidence="1">
    <location>
        <begin position="7"/>
        <end position="46"/>
    </location>
</feature>
<keyword evidence="3" id="KW-1185">Reference proteome</keyword>
<dbReference type="AlphaFoldDB" id="A0A841T8T7"/>
<proteinExistence type="predicted"/>
<organism evidence="2 3">
    <name type="scientific">Cohnella lubricantis</name>
    <dbReference type="NCBI Taxonomy" id="2163172"/>
    <lineage>
        <taxon>Bacteria</taxon>
        <taxon>Bacillati</taxon>
        <taxon>Bacillota</taxon>
        <taxon>Bacilli</taxon>
        <taxon>Bacillales</taxon>
        <taxon>Paenibacillaceae</taxon>
        <taxon>Cohnella</taxon>
    </lineage>
</organism>
<dbReference type="Pfam" id="PF01381">
    <property type="entry name" value="HTH_3"/>
    <property type="match status" value="1"/>
</dbReference>
<dbReference type="Gene3D" id="1.10.260.40">
    <property type="entry name" value="lambda repressor-like DNA-binding domains"/>
    <property type="match status" value="1"/>
</dbReference>
<evidence type="ECO:0000259" key="1">
    <source>
        <dbReference type="PROSITE" id="PS50943"/>
    </source>
</evidence>
<gene>
    <name evidence="2" type="ORF">H4Q31_03900</name>
</gene>
<dbReference type="PROSITE" id="PS50943">
    <property type="entry name" value="HTH_CROC1"/>
    <property type="match status" value="1"/>
</dbReference>
<dbReference type="InterPro" id="IPR010982">
    <property type="entry name" value="Lambda_DNA-bd_dom_sf"/>
</dbReference>
<dbReference type="SUPFAM" id="SSF47413">
    <property type="entry name" value="lambda repressor-like DNA-binding domains"/>
    <property type="match status" value="1"/>
</dbReference>
<evidence type="ECO:0000313" key="2">
    <source>
        <dbReference type="EMBL" id="MBB6676466.1"/>
    </source>
</evidence>
<protein>
    <submittedName>
        <fullName evidence="2">Helix-turn-helix transcriptional regulator</fullName>
    </submittedName>
</protein>
<reference evidence="2 3" key="1">
    <citation type="submission" date="2020-08" db="EMBL/GenBank/DDBJ databases">
        <title>Cohnella phylogeny.</title>
        <authorList>
            <person name="Dunlap C."/>
        </authorList>
    </citation>
    <scope>NUCLEOTIDE SEQUENCE [LARGE SCALE GENOMIC DNA]</scope>
    <source>
        <strain evidence="2 3">DSM 103658</strain>
    </source>
</reference>
<sequence length="165" mass="18991">MSVGDVIRKVRVSSRKTQEEFAAELHLDRTQLSRVERDARRATPELDQVLARKNWRIALEIMDERTGGYISNILHDLPNLDLHPAALKDVLLKEAEELMASLGGLVLARHIDPNKRKEIAEQVYHEIRDVVEKGVVMLGVIEEEFGLDRERLILKHEMQIKNGER</sequence>
<comment type="caution">
    <text evidence="2">The sequence shown here is derived from an EMBL/GenBank/DDBJ whole genome shotgun (WGS) entry which is preliminary data.</text>
</comment>